<reference evidence="24 25" key="1">
    <citation type="submission" date="2020-11" db="EMBL/GenBank/DDBJ databases">
        <authorList>
            <person name="Wallbank WR R."/>
            <person name="Pardo Diaz C."/>
            <person name="Kozak K."/>
            <person name="Martin S."/>
            <person name="Jiggins C."/>
            <person name="Moest M."/>
            <person name="Warren A I."/>
            <person name="Generalovic N T."/>
            <person name="Byers J.R.P. K."/>
            <person name="Montejo-Kovacevich G."/>
            <person name="Yen C E."/>
        </authorList>
    </citation>
    <scope>NUCLEOTIDE SEQUENCE [LARGE SCALE GENOMIC DNA]</scope>
</reference>
<dbReference type="InterPro" id="IPR002048">
    <property type="entry name" value="EF_hand_dom"/>
</dbReference>
<dbReference type="Pfam" id="PF01794">
    <property type="entry name" value="Ferric_reduct"/>
    <property type="match status" value="1"/>
</dbReference>
<keyword evidence="9" id="KW-0274">FAD</keyword>
<keyword evidence="16" id="KW-0376">Hydrogen peroxide</keyword>
<evidence type="ECO:0000256" key="19">
    <source>
        <dbReference type="PIRSR" id="PIRSR619791-2"/>
    </source>
</evidence>
<evidence type="ECO:0000256" key="16">
    <source>
        <dbReference type="ARBA" id="ARBA00023324"/>
    </source>
</evidence>
<accession>A0A7R8YXR6</accession>
<dbReference type="FunFam" id="1.10.238.10:FF:000208">
    <property type="entry name" value="Dual oxidase 1"/>
    <property type="match status" value="1"/>
</dbReference>
<feature type="domain" description="FAD-binding FR-type" evidence="23">
    <location>
        <begin position="1221"/>
        <end position="1326"/>
    </location>
</feature>
<keyword evidence="25" id="KW-1185">Reference proteome</keyword>
<dbReference type="Pfam" id="PF13499">
    <property type="entry name" value="EF-hand_7"/>
    <property type="match status" value="1"/>
</dbReference>
<keyword evidence="15" id="KW-0325">Glycoprotein</keyword>
<proteinExistence type="inferred from homology"/>
<feature type="transmembrane region" description="Helical" evidence="20">
    <location>
        <begin position="998"/>
        <end position="1018"/>
    </location>
</feature>
<evidence type="ECO:0000256" key="18">
    <source>
        <dbReference type="ARBA" id="ARBA00048762"/>
    </source>
</evidence>
<feature type="domain" description="EF-hand" evidence="22">
    <location>
        <begin position="823"/>
        <end position="858"/>
    </location>
</feature>
<dbReference type="GO" id="GO:0042303">
    <property type="term" value="P:molting cycle"/>
    <property type="evidence" value="ECO:0007669"/>
    <property type="project" value="UniProtKB-ARBA"/>
</dbReference>
<dbReference type="PRINTS" id="PR00457">
    <property type="entry name" value="ANPEROXIDASE"/>
</dbReference>
<evidence type="ECO:0000256" key="21">
    <source>
        <dbReference type="SAM" id="SignalP"/>
    </source>
</evidence>
<dbReference type="SUPFAM" id="SSF52343">
    <property type="entry name" value="Ferredoxin reductase-like, C-terminal NADP-linked domain"/>
    <property type="match status" value="1"/>
</dbReference>
<dbReference type="EMBL" id="LR899011">
    <property type="protein sequence ID" value="CAD7086040.1"/>
    <property type="molecule type" value="Genomic_DNA"/>
</dbReference>
<comment type="catalytic activity">
    <reaction evidence="18">
        <text>NADPH + O2 + H(+) = H2O2 + NADP(+)</text>
        <dbReference type="Rhea" id="RHEA:11260"/>
        <dbReference type="ChEBI" id="CHEBI:15378"/>
        <dbReference type="ChEBI" id="CHEBI:15379"/>
        <dbReference type="ChEBI" id="CHEBI:16240"/>
        <dbReference type="ChEBI" id="CHEBI:57783"/>
        <dbReference type="ChEBI" id="CHEBI:58349"/>
        <dbReference type="EC" id="1.6.3.1"/>
    </reaction>
</comment>
<feature type="transmembrane region" description="Helical" evidence="20">
    <location>
        <begin position="1085"/>
        <end position="1106"/>
    </location>
</feature>
<dbReference type="Gene3D" id="1.10.238.10">
    <property type="entry name" value="EF-hand"/>
    <property type="match status" value="1"/>
</dbReference>
<evidence type="ECO:0000256" key="1">
    <source>
        <dbReference type="ARBA" id="ARBA00004141"/>
    </source>
</evidence>
<dbReference type="SFLD" id="SFLDG01169">
    <property type="entry name" value="NADPH_oxidase_subgroup_(NOX)"/>
    <property type="match status" value="1"/>
</dbReference>
<evidence type="ECO:0000256" key="7">
    <source>
        <dbReference type="ARBA" id="ARBA00022723"/>
    </source>
</evidence>
<dbReference type="FunFam" id="3.40.50.80:FF:000020">
    <property type="entry name" value="Dual oxidase 1"/>
    <property type="match status" value="1"/>
</dbReference>
<evidence type="ECO:0000259" key="23">
    <source>
        <dbReference type="PROSITE" id="PS51384"/>
    </source>
</evidence>
<dbReference type="Pfam" id="PF00036">
    <property type="entry name" value="EF-hand_1"/>
    <property type="match status" value="1"/>
</dbReference>
<comment type="similarity">
    <text evidence="2">In the N-terminal section; belongs to the peroxidase family.</text>
</comment>
<dbReference type="SUPFAM" id="SSF47473">
    <property type="entry name" value="EF-hand"/>
    <property type="match status" value="1"/>
</dbReference>
<dbReference type="Pfam" id="PF08030">
    <property type="entry name" value="NAD_binding_6"/>
    <property type="match status" value="1"/>
</dbReference>
<dbReference type="InterPro" id="IPR018247">
    <property type="entry name" value="EF_Hand_1_Ca_BS"/>
</dbReference>
<dbReference type="GO" id="GO:0042335">
    <property type="term" value="P:cuticle development"/>
    <property type="evidence" value="ECO:0007669"/>
    <property type="project" value="UniProtKB-ARBA"/>
</dbReference>
<dbReference type="InterPro" id="IPR039261">
    <property type="entry name" value="FNR_nucleotide-bd"/>
</dbReference>
<evidence type="ECO:0000256" key="14">
    <source>
        <dbReference type="ARBA" id="ARBA00023136"/>
    </source>
</evidence>
<keyword evidence="14 20" id="KW-0472">Membrane</keyword>
<keyword evidence="19" id="KW-0349">Heme</keyword>
<dbReference type="SFLD" id="SFLDG01168">
    <property type="entry name" value="Ferric_reductase_subgroup_(FRE"/>
    <property type="match status" value="1"/>
</dbReference>
<keyword evidence="8" id="KW-0677">Repeat</keyword>
<dbReference type="GO" id="GO:0016020">
    <property type="term" value="C:membrane"/>
    <property type="evidence" value="ECO:0007669"/>
    <property type="project" value="UniProtKB-SubCell"/>
</dbReference>
<feature type="signal peptide" evidence="21">
    <location>
        <begin position="1"/>
        <end position="21"/>
    </location>
</feature>
<feature type="transmembrane region" description="Helical" evidence="20">
    <location>
        <begin position="1171"/>
        <end position="1192"/>
    </location>
</feature>
<dbReference type="GO" id="GO:0009886">
    <property type="term" value="P:post-embryonic animal morphogenesis"/>
    <property type="evidence" value="ECO:0007669"/>
    <property type="project" value="UniProtKB-ARBA"/>
</dbReference>
<dbReference type="GO" id="GO:0005509">
    <property type="term" value="F:calcium ion binding"/>
    <property type="evidence" value="ECO:0007669"/>
    <property type="project" value="InterPro"/>
</dbReference>
<dbReference type="InParanoid" id="A0A7R8YXR6"/>
<dbReference type="InterPro" id="IPR010255">
    <property type="entry name" value="Haem_peroxidase_sf"/>
</dbReference>
<dbReference type="CDD" id="cd00051">
    <property type="entry name" value="EFh"/>
    <property type="match status" value="2"/>
</dbReference>
<evidence type="ECO:0000256" key="5">
    <source>
        <dbReference type="ARBA" id="ARBA00022630"/>
    </source>
</evidence>
<evidence type="ECO:0000256" key="12">
    <source>
        <dbReference type="ARBA" id="ARBA00022989"/>
    </source>
</evidence>
<dbReference type="Gene3D" id="2.40.30.10">
    <property type="entry name" value="Translation factors"/>
    <property type="match status" value="1"/>
</dbReference>
<dbReference type="InterPro" id="IPR034821">
    <property type="entry name" value="DUOX_peroxidase"/>
</dbReference>
<feature type="transmembrane region" description="Helical" evidence="20">
    <location>
        <begin position="1030"/>
        <end position="1055"/>
    </location>
</feature>
<evidence type="ECO:0000256" key="8">
    <source>
        <dbReference type="ARBA" id="ARBA00022737"/>
    </source>
</evidence>
<comment type="catalytic activity">
    <reaction evidence="17">
        <text>NADH + O2 + H(+) = H2O2 + NAD(+)</text>
        <dbReference type="Rhea" id="RHEA:11264"/>
        <dbReference type="ChEBI" id="CHEBI:15378"/>
        <dbReference type="ChEBI" id="CHEBI:15379"/>
        <dbReference type="ChEBI" id="CHEBI:16240"/>
        <dbReference type="ChEBI" id="CHEBI:57540"/>
        <dbReference type="ChEBI" id="CHEBI:57945"/>
        <dbReference type="EC" id="1.6.3.1"/>
    </reaction>
</comment>
<keyword evidence="19" id="KW-0408">Iron</keyword>
<keyword evidence="11" id="KW-0521">NADP</keyword>
<dbReference type="Gene3D" id="3.40.50.80">
    <property type="entry name" value="Nucleotide-binding domain of ferredoxin-NADP reductase (FNR) module"/>
    <property type="match status" value="1"/>
</dbReference>
<evidence type="ECO:0000256" key="9">
    <source>
        <dbReference type="ARBA" id="ARBA00022827"/>
    </source>
</evidence>
<dbReference type="Pfam" id="PF03098">
    <property type="entry name" value="An_peroxidase"/>
    <property type="match status" value="1"/>
</dbReference>
<keyword evidence="4" id="KW-0575">Peroxidase</keyword>
<dbReference type="PROSITE" id="PS50292">
    <property type="entry name" value="PEROXIDASE_3"/>
    <property type="match status" value="1"/>
</dbReference>
<keyword evidence="10" id="KW-0106">Calcium</keyword>
<dbReference type="Proteomes" id="UP000594454">
    <property type="component" value="Chromosome 3"/>
</dbReference>
<keyword evidence="13" id="KW-0560">Oxidoreductase</keyword>
<evidence type="ECO:0000313" key="24">
    <source>
        <dbReference type="EMBL" id="CAD7086040.1"/>
    </source>
</evidence>
<evidence type="ECO:0000256" key="15">
    <source>
        <dbReference type="ARBA" id="ARBA00023180"/>
    </source>
</evidence>
<feature type="chain" id="PRO_5030573402" description="NAD(P)H oxidase (H2O2-forming)" evidence="21">
    <location>
        <begin position="22"/>
        <end position="1505"/>
    </location>
</feature>
<dbReference type="OrthoDB" id="6019201at2759"/>
<dbReference type="GO" id="GO:0042744">
    <property type="term" value="P:hydrogen peroxide catabolic process"/>
    <property type="evidence" value="ECO:0007669"/>
    <property type="project" value="UniProtKB-KW"/>
</dbReference>
<dbReference type="FunFam" id="2.40.30.10:FF:000059">
    <property type="entry name" value="dual oxidase isoform X1"/>
    <property type="match status" value="1"/>
</dbReference>
<dbReference type="Pfam" id="PF08022">
    <property type="entry name" value="FAD_binding_8"/>
    <property type="match status" value="1"/>
</dbReference>
<dbReference type="GO" id="GO:0016174">
    <property type="term" value="F:NAD(P)H oxidase H2O2-forming activity"/>
    <property type="evidence" value="ECO:0007669"/>
    <property type="project" value="UniProtKB-EC"/>
</dbReference>
<feature type="binding site" description="axial binding residue" evidence="19">
    <location>
        <position position="338"/>
    </location>
    <ligand>
        <name>heme b</name>
        <dbReference type="ChEBI" id="CHEBI:60344"/>
    </ligand>
    <ligandPart>
        <name>Fe</name>
        <dbReference type="ChEBI" id="CHEBI:18248"/>
    </ligandPart>
</feature>
<feature type="transmembrane region" description="Helical" evidence="20">
    <location>
        <begin position="1135"/>
        <end position="1159"/>
    </location>
</feature>
<dbReference type="GO" id="GO:0020037">
    <property type="term" value="F:heme binding"/>
    <property type="evidence" value="ECO:0007669"/>
    <property type="project" value="InterPro"/>
</dbReference>
<dbReference type="SFLD" id="SFLDS00052">
    <property type="entry name" value="Ferric_Reductase_Domain"/>
    <property type="match status" value="1"/>
</dbReference>
<evidence type="ECO:0000256" key="2">
    <source>
        <dbReference type="ARBA" id="ARBA00005644"/>
    </source>
</evidence>
<dbReference type="InterPro" id="IPR017938">
    <property type="entry name" value="Riboflavin_synthase-like_b-brl"/>
</dbReference>
<evidence type="ECO:0000256" key="17">
    <source>
        <dbReference type="ARBA" id="ARBA00047455"/>
    </source>
</evidence>
<evidence type="ECO:0000256" key="11">
    <source>
        <dbReference type="ARBA" id="ARBA00022857"/>
    </source>
</evidence>
<dbReference type="GO" id="GO:0042742">
    <property type="term" value="P:defense response to bacterium"/>
    <property type="evidence" value="ECO:0007669"/>
    <property type="project" value="UniProtKB-ARBA"/>
</dbReference>
<dbReference type="InterPro" id="IPR019791">
    <property type="entry name" value="Haem_peroxidase_animal"/>
</dbReference>
<dbReference type="SMART" id="SM00054">
    <property type="entry name" value="EFh"/>
    <property type="match status" value="3"/>
</dbReference>
<protein>
    <recommendedName>
        <fullName evidence="3">NAD(P)H oxidase (H2O2-forming)</fullName>
        <ecNumber evidence="3">1.6.3.1</ecNumber>
    </recommendedName>
</protein>
<dbReference type="GO" id="GO:0016175">
    <property type="term" value="F:superoxide-generating NAD(P)H oxidase activity"/>
    <property type="evidence" value="ECO:0007669"/>
    <property type="project" value="UniProtKB-ARBA"/>
</dbReference>
<dbReference type="GO" id="GO:0004601">
    <property type="term" value="F:peroxidase activity"/>
    <property type="evidence" value="ECO:0007669"/>
    <property type="project" value="UniProtKB-KW"/>
</dbReference>
<dbReference type="EC" id="1.6.3.1" evidence="3"/>
<dbReference type="FunCoup" id="A0A7R8YXR6">
    <property type="interactions" value="179"/>
</dbReference>
<dbReference type="CDD" id="cd06186">
    <property type="entry name" value="NOX_Duox_like_FAD_NADP"/>
    <property type="match status" value="1"/>
</dbReference>
<evidence type="ECO:0000256" key="6">
    <source>
        <dbReference type="ARBA" id="ARBA00022692"/>
    </source>
</evidence>
<dbReference type="PANTHER" id="PTHR11475:SF144">
    <property type="entry name" value="NAD(P)H OXIDASE (H2O2-FORMING)"/>
    <property type="match status" value="1"/>
</dbReference>
<dbReference type="SUPFAM" id="SSF48113">
    <property type="entry name" value="Heme-dependent peroxidases"/>
    <property type="match status" value="1"/>
</dbReference>
<keyword evidence="12 20" id="KW-1133">Transmembrane helix</keyword>
<dbReference type="GO" id="GO:0006979">
    <property type="term" value="P:response to oxidative stress"/>
    <property type="evidence" value="ECO:0007669"/>
    <property type="project" value="InterPro"/>
</dbReference>
<dbReference type="InterPro" id="IPR017927">
    <property type="entry name" value="FAD-bd_FR_type"/>
</dbReference>
<organism evidence="24 25">
    <name type="scientific">Hermetia illucens</name>
    <name type="common">Black soldier fly</name>
    <dbReference type="NCBI Taxonomy" id="343691"/>
    <lineage>
        <taxon>Eukaryota</taxon>
        <taxon>Metazoa</taxon>
        <taxon>Ecdysozoa</taxon>
        <taxon>Arthropoda</taxon>
        <taxon>Hexapoda</taxon>
        <taxon>Insecta</taxon>
        <taxon>Pterygota</taxon>
        <taxon>Neoptera</taxon>
        <taxon>Endopterygota</taxon>
        <taxon>Diptera</taxon>
        <taxon>Brachycera</taxon>
        <taxon>Stratiomyomorpha</taxon>
        <taxon>Stratiomyidae</taxon>
        <taxon>Hermetiinae</taxon>
        <taxon>Hermetia</taxon>
    </lineage>
</organism>
<evidence type="ECO:0000256" key="4">
    <source>
        <dbReference type="ARBA" id="ARBA00022559"/>
    </source>
</evidence>
<gene>
    <name evidence="24" type="ORF">HERILL_LOCUS8841</name>
</gene>
<dbReference type="InterPro" id="IPR013130">
    <property type="entry name" value="Fe3_Rdtase_TM_dom"/>
</dbReference>
<evidence type="ECO:0000256" key="10">
    <source>
        <dbReference type="ARBA" id="ARBA00022837"/>
    </source>
</evidence>
<feature type="transmembrane region" description="Helical" evidence="20">
    <location>
        <begin position="596"/>
        <end position="618"/>
    </location>
</feature>
<evidence type="ECO:0000259" key="22">
    <source>
        <dbReference type="PROSITE" id="PS50222"/>
    </source>
</evidence>
<dbReference type="OMA" id="QRYDYFE"/>
<feature type="domain" description="EF-hand" evidence="22">
    <location>
        <begin position="859"/>
        <end position="894"/>
    </location>
</feature>
<evidence type="ECO:0000256" key="13">
    <source>
        <dbReference type="ARBA" id="ARBA00023002"/>
    </source>
</evidence>
<keyword evidence="21" id="KW-0732">Signal</keyword>
<evidence type="ECO:0000313" key="25">
    <source>
        <dbReference type="Proteomes" id="UP000594454"/>
    </source>
</evidence>
<name>A0A7R8YXR6_HERIL</name>
<evidence type="ECO:0000256" key="20">
    <source>
        <dbReference type="SAM" id="Phobius"/>
    </source>
</evidence>
<dbReference type="InterPro" id="IPR013121">
    <property type="entry name" value="Fe_red_NAD-bd_6"/>
</dbReference>
<dbReference type="PROSITE" id="PS51384">
    <property type="entry name" value="FAD_FR"/>
    <property type="match status" value="1"/>
</dbReference>
<dbReference type="InterPro" id="IPR037120">
    <property type="entry name" value="Haem_peroxidase_sf_animal"/>
</dbReference>
<dbReference type="PANTHER" id="PTHR11475">
    <property type="entry name" value="OXIDASE/PEROXIDASE"/>
    <property type="match status" value="1"/>
</dbReference>
<dbReference type="InterPro" id="IPR013112">
    <property type="entry name" value="FAD-bd_8"/>
</dbReference>
<keyword evidence="5" id="KW-0285">Flavoprotein</keyword>
<dbReference type="FunFam" id="1.10.640.10:FF:000008">
    <property type="entry name" value="Dual oxidase 1"/>
    <property type="match status" value="1"/>
</dbReference>
<dbReference type="CDD" id="cd09820">
    <property type="entry name" value="dual_peroxidase_like"/>
    <property type="match status" value="1"/>
</dbReference>
<dbReference type="PROSITE" id="PS00018">
    <property type="entry name" value="EF_HAND_1"/>
    <property type="match status" value="2"/>
</dbReference>
<dbReference type="Gene3D" id="1.10.640.10">
    <property type="entry name" value="Haem peroxidase domain superfamily, animal type"/>
    <property type="match status" value="1"/>
</dbReference>
<evidence type="ECO:0000256" key="3">
    <source>
        <dbReference type="ARBA" id="ARBA00012698"/>
    </source>
</evidence>
<dbReference type="PROSITE" id="PS50222">
    <property type="entry name" value="EF_HAND_2"/>
    <property type="match status" value="2"/>
</dbReference>
<dbReference type="SUPFAM" id="SSF63380">
    <property type="entry name" value="Riboflavin synthase domain-like"/>
    <property type="match status" value="1"/>
</dbReference>
<sequence length="1505" mass="174218">MDVPCWKIVLLLVGVIRFTQPTDVLPNETGFSRIEKQRYDGWYNNLAHPDWGSVDSHLVRKAPPAYSDGVYALAGINRPSPRRLSRLFMRGQDGLGSKTNRTALLAFFGQVVANEIVMASESGCPIEMHRIDIEKCDDMYDKECRGNRYIPFLRAAYDRDTGQSPNAPREQVNQMTAWIDGSFIYSTSEAWLNAMRSFQNGSLLTEKEGRMPIRNTMRVPLFNHPLPHVMRTLSPERLFLLGDPRTNQNPALLSFGILFLRWHNTLAKRIKRQHPDWSDEDIFQRTRRIVIASLQNIIFYEYLPEFLGSKMPEYTGYNQDVHPGVGHLFQAAAFRFGHTMIPPGIYRRDAKCNFRKTSMGYPAMRLCSTWWDSNDFLAKSSVEEILMGLSSQISEREDPVLCSDVRDKLFGPMEFTRRDLGALNIMRGRDNGLPDYNTAREALGLSKRKTWEEINPELFKAKPELLKALISVYNNQLDNIDVYVGGMLESYGGPGELFTAVIKEQFIRIRDADRFWFENNRSNMFTPEEIAELRKITLWDVIVNSTDIKPGDIQKNVFMWHKNDPCPQPMQLNASELEPCSYLQGYDYFSGSELTFIYACVFLGFVPILLAGAGYCVVKLQNSKRRKLKIRQEAIKSSAQHKGSVDKMIAREWLHANHKRLVTVKFGPEAAIYTVDRKGEKLRTFCLKNVDLVTVEESQITNLRKKPYLLIRIHNDHDLVLELDSVNSRRKFIKKLEDFLLLHKRELTVIEVPKDIMLTRAETRERRQKRLEYFFREAYALTFGLKPGERRRRSDTSADGEVMTVMRTSLSTAEFAAALGMKSNDMFVRKMFNIVDKDQDGRISFQEFLETVVLFSRGKTEDKLRIIFDMCDNDRNGVIDKEELSEMMRSLVEIARTTSLRDDQVTELIDGMFQDVGLEHKNHLTYQDFKLMMKEYKGDFVAIGLDCKGAKQNFLDTSTNIARMTSFHIEPVQDIHRHWLQKQWDSYTTFLEENRQNIFYLFLFYVITIVLFVERFIHYSFMAEHTDLRHIMGVGIAITRGSAASLSFCYSLLLLTMSRNLITKLKEFPIQQYIPLDSHIQFHKIAACTALFFSLLHTVGHIVNFYHVSTQSVENLHCLTREVHFASDYKPDLTFWLFQTVTGLTGVLLFIIMAAIFVFAHPTIRKKAYKFFWNVHALYILLYILCLIHGLARLTGPPRFWMFFIGPGIIYTLDKIVSLRTKYMALDVMETDLLPSDVIKIKFYRPPNLKYLSGQWVRLSCTALRPTEMHSFTLTSAPHENFLSCHIKAQGPWTWKLRNYFDPCNYNPEDQPKIRIEGPFGGGNQDWYKFEVAVMVGGGIGVTPYASILNDLVFGTSTNRYSGVACKKVYFLWICPSHKHFEWFIDVLRDVEKKDVTNVLEIHIFITQFFHKFDLRTTMLYICENHFQRLAKTSIFTGLKAVNHFGRPDMSSFLKFVQKKHSYVSKIGVFSCGPRPLTKSVMSACDEVNKGRKLPYFIHHFENFG</sequence>
<keyword evidence="7 19" id="KW-0479">Metal-binding</keyword>
<dbReference type="InterPro" id="IPR011992">
    <property type="entry name" value="EF-hand-dom_pair"/>
</dbReference>
<keyword evidence="6 20" id="KW-0812">Transmembrane</keyword>
<comment type="subcellular location">
    <subcellularLocation>
        <location evidence="1">Membrane</location>
        <topology evidence="1">Multi-pass membrane protein</topology>
    </subcellularLocation>
</comment>